<evidence type="ECO:0000256" key="3">
    <source>
        <dbReference type="ARBA" id="ARBA00022989"/>
    </source>
</evidence>
<evidence type="ECO:0000256" key="1">
    <source>
        <dbReference type="ARBA" id="ARBA00004141"/>
    </source>
</evidence>
<keyword evidence="2 5" id="KW-0812">Transmembrane</keyword>
<dbReference type="GO" id="GO:0055085">
    <property type="term" value="P:transmembrane transport"/>
    <property type="evidence" value="ECO:0007669"/>
    <property type="project" value="InterPro"/>
</dbReference>
<dbReference type="InterPro" id="IPR001902">
    <property type="entry name" value="SLC26A/SulP_fam"/>
</dbReference>
<dbReference type="GO" id="GO:0016020">
    <property type="term" value="C:membrane"/>
    <property type="evidence" value="ECO:0007669"/>
    <property type="project" value="UniProtKB-SubCell"/>
</dbReference>
<dbReference type="SUPFAM" id="SSF52091">
    <property type="entry name" value="SpoIIaa-like"/>
    <property type="match status" value="1"/>
</dbReference>
<dbReference type="InterPro" id="IPR011547">
    <property type="entry name" value="SLC26A/SulP_dom"/>
</dbReference>
<evidence type="ECO:0000313" key="8">
    <source>
        <dbReference type="Proteomes" id="UP001341281"/>
    </source>
</evidence>
<reference evidence="7 8" key="1">
    <citation type="submission" date="2024-02" db="EMBL/GenBank/DDBJ databases">
        <title>High-quality chromosome-scale genome assembly of Pensacola bahiagrass (Paspalum notatum Flugge var. saurae).</title>
        <authorList>
            <person name="Vega J.M."/>
            <person name="Podio M."/>
            <person name="Orjuela J."/>
            <person name="Siena L.A."/>
            <person name="Pessino S.C."/>
            <person name="Combes M.C."/>
            <person name="Mariac C."/>
            <person name="Albertini E."/>
            <person name="Pupilli F."/>
            <person name="Ortiz J.P.A."/>
            <person name="Leblanc O."/>
        </authorList>
    </citation>
    <scope>NUCLEOTIDE SEQUENCE [LARGE SCALE GENOMIC DNA]</scope>
    <source>
        <strain evidence="7">R1</strain>
        <tissue evidence="7">Leaf</tissue>
    </source>
</reference>
<gene>
    <name evidence="7" type="ORF">U9M48_006440</name>
</gene>
<dbReference type="InterPro" id="IPR002645">
    <property type="entry name" value="STAS_dom"/>
</dbReference>
<name>A0AAQ3SJG0_PASNO</name>
<protein>
    <recommendedName>
        <fullName evidence="6">STAS domain-containing protein</fullName>
    </recommendedName>
</protein>
<proteinExistence type="predicted"/>
<evidence type="ECO:0000256" key="2">
    <source>
        <dbReference type="ARBA" id="ARBA00022692"/>
    </source>
</evidence>
<dbReference type="Pfam" id="PF00916">
    <property type="entry name" value="Sulfate_transp"/>
    <property type="match status" value="1"/>
</dbReference>
<evidence type="ECO:0000313" key="7">
    <source>
        <dbReference type="EMBL" id="WVZ55831.1"/>
    </source>
</evidence>
<dbReference type="Proteomes" id="UP001341281">
    <property type="component" value="Chromosome 02"/>
</dbReference>
<evidence type="ECO:0000259" key="6">
    <source>
        <dbReference type="PROSITE" id="PS50801"/>
    </source>
</evidence>
<accession>A0AAQ3SJG0</accession>
<dbReference type="InterPro" id="IPR036513">
    <property type="entry name" value="STAS_dom_sf"/>
</dbReference>
<comment type="subcellular location">
    <subcellularLocation>
        <location evidence="1">Membrane</location>
        <topology evidence="1">Multi-pass membrane protein</topology>
    </subcellularLocation>
</comment>
<dbReference type="AlphaFoldDB" id="A0AAQ3SJG0"/>
<dbReference type="EMBL" id="CP144746">
    <property type="protein sequence ID" value="WVZ55831.1"/>
    <property type="molecule type" value="Genomic_DNA"/>
</dbReference>
<keyword evidence="8" id="KW-1185">Reference proteome</keyword>
<dbReference type="PANTHER" id="PTHR11814">
    <property type="entry name" value="SULFATE TRANSPORTER"/>
    <property type="match status" value="1"/>
</dbReference>
<evidence type="ECO:0000256" key="4">
    <source>
        <dbReference type="ARBA" id="ARBA00023136"/>
    </source>
</evidence>
<sequence>MTSCYIVTGGFVRSAVNYMAGCKTTVSNIVMSIVVMLTLLLITPLFKYTPNAILSSIIISAVLGLIDYESAYLIWKVDKLDFLACLGAFFGVIFASVEYGLLIAVAISIAKILLQVTRPRTALLGKLPRTTIYRNVEQYPDATKVPGLLILRVDSAIYFTNSNYVKERLGFGMPSRRSNIFIRSVKREIVAIRILRWLRDEEEQQQDQKLPKTEFLILELSSVTDIDTSGIHALEGLLKTLENRKIQLILANPGSSVIQKLHTAKFTDMIGEDKILLTVDDAVKKFAPKVVGDV</sequence>
<keyword evidence="4 5" id="KW-0472">Membrane</keyword>
<evidence type="ECO:0000256" key="5">
    <source>
        <dbReference type="SAM" id="Phobius"/>
    </source>
</evidence>
<dbReference type="Gene3D" id="3.30.750.24">
    <property type="entry name" value="STAS domain"/>
    <property type="match status" value="1"/>
</dbReference>
<feature type="transmembrane region" description="Helical" evidence="5">
    <location>
        <begin position="82"/>
        <end position="110"/>
    </location>
</feature>
<dbReference type="Pfam" id="PF01740">
    <property type="entry name" value="STAS"/>
    <property type="match status" value="1"/>
</dbReference>
<feature type="domain" description="STAS" evidence="6">
    <location>
        <begin position="138"/>
        <end position="286"/>
    </location>
</feature>
<dbReference type="CDD" id="cd07042">
    <property type="entry name" value="STAS_SulP_like_sulfate_transporter"/>
    <property type="match status" value="1"/>
</dbReference>
<feature type="transmembrane region" description="Helical" evidence="5">
    <location>
        <begin position="26"/>
        <end position="46"/>
    </location>
</feature>
<feature type="transmembrane region" description="Helical" evidence="5">
    <location>
        <begin position="52"/>
        <end position="75"/>
    </location>
</feature>
<keyword evidence="3 5" id="KW-1133">Transmembrane helix</keyword>
<dbReference type="PROSITE" id="PS50801">
    <property type="entry name" value="STAS"/>
    <property type="match status" value="1"/>
</dbReference>
<organism evidence="7 8">
    <name type="scientific">Paspalum notatum var. saurae</name>
    <dbReference type="NCBI Taxonomy" id="547442"/>
    <lineage>
        <taxon>Eukaryota</taxon>
        <taxon>Viridiplantae</taxon>
        <taxon>Streptophyta</taxon>
        <taxon>Embryophyta</taxon>
        <taxon>Tracheophyta</taxon>
        <taxon>Spermatophyta</taxon>
        <taxon>Magnoliopsida</taxon>
        <taxon>Liliopsida</taxon>
        <taxon>Poales</taxon>
        <taxon>Poaceae</taxon>
        <taxon>PACMAD clade</taxon>
        <taxon>Panicoideae</taxon>
        <taxon>Andropogonodae</taxon>
        <taxon>Paspaleae</taxon>
        <taxon>Paspalinae</taxon>
        <taxon>Paspalum</taxon>
    </lineage>
</organism>